<organism evidence="1 2">
    <name type="scientific">Prochlorothrix hollandica PCC 9006 = CALU 1027</name>
    <dbReference type="NCBI Taxonomy" id="317619"/>
    <lineage>
        <taxon>Bacteria</taxon>
        <taxon>Bacillati</taxon>
        <taxon>Cyanobacteriota</taxon>
        <taxon>Cyanophyceae</taxon>
        <taxon>Prochlorotrichales</taxon>
        <taxon>Prochlorotrichaceae</taxon>
        <taxon>Prochlorothrix</taxon>
    </lineage>
</organism>
<sequence>MRAFRGVDQGQRIGEIWVPSGPVASELRTQLRTQLRTDSPHPQECIGVIPDFDPRYALQGQEILAQGQRQTLGIAAKNQSKD</sequence>
<name>A0A0M2PYI6_PROHO</name>
<gene>
    <name evidence="1" type="ORF">PROH_07660</name>
</gene>
<reference evidence="1" key="1">
    <citation type="submission" date="2012-04" db="EMBL/GenBank/DDBJ databases">
        <authorList>
            <person name="Borisov I.G."/>
            <person name="Ivanikova N.V."/>
            <person name="Pinevich A.V."/>
        </authorList>
    </citation>
    <scope>NUCLEOTIDE SEQUENCE</scope>
    <source>
        <strain evidence="1">CALU 1027</strain>
    </source>
</reference>
<protein>
    <submittedName>
        <fullName evidence="1">Uncharacterized protein</fullName>
    </submittedName>
</protein>
<dbReference type="AlphaFoldDB" id="A0A0M2PYI6"/>
<proteinExistence type="predicted"/>
<dbReference type="Proteomes" id="UP000034681">
    <property type="component" value="Unassembled WGS sequence"/>
</dbReference>
<evidence type="ECO:0000313" key="1">
    <source>
        <dbReference type="EMBL" id="KKI99743.1"/>
    </source>
</evidence>
<keyword evidence="2" id="KW-1185">Reference proteome</keyword>
<evidence type="ECO:0000313" key="2">
    <source>
        <dbReference type="Proteomes" id="UP000034681"/>
    </source>
</evidence>
<accession>A0A0M2PYI6</accession>
<comment type="caution">
    <text evidence="1">The sequence shown here is derived from an EMBL/GenBank/DDBJ whole genome shotgun (WGS) entry which is preliminary data.</text>
</comment>
<dbReference type="EMBL" id="AJTX02000004">
    <property type="protein sequence ID" value="KKI99743.1"/>
    <property type="molecule type" value="Genomic_DNA"/>
</dbReference>